<dbReference type="InterPro" id="IPR035979">
    <property type="entry name" value="RBD_domain_sf"/>
</dbReference>
<feature type="region of interest" description="Disordered" evidence="1">
    <location>
        <begin position="130"/>
        <end position="163"/>
    </location>
</feature>
<dbReference type="Gene3D" id="3.30.70.330">
    <property type="match status" value="1"/>
</dbReference>
<evidence type="ECO:0000313" key="2">
    <source>
        <dbReference type="EMBL" id="CAH1104459.1"/>
    </source>
</evidence>
<dbReference type="Proteomes" id="UP001153636">
    <property type="component" value="Chromosome 17"/>
</dbReference>
<proteinExistence type="predicted"/>
<dbReference type="EMBL" id="OV651829">
    <property type="protein sequence ID" value="CAH1104459.1"/>
    <property type="molecule type" value="Genomic_DNA"/>
</dbReference>
<dbReference type="SUPFAM" id="SSF54928">
    <property type="entry name" value="RNA-binding domain, RBD"/>
    <property type="match status" value="1"/>
</dbReference>
<dbReference type="AlphaFoldDB" id="A0A9P0CLQ4"/>
<protein>
    <recommendedName>
        <fullName evidence="4">RRM domain-containing protein</fullName>
    </recommendedName>
</protein>
<dbReference type="OrthoDB" id="6730379at2759"/>
<sequence>MRKEDFGLEIWILELLSLPRGYAFVTYCKKHDAIVAKDALNNLLVGQKIITVTWAHSVNNDEVEKPKEEIFIPALAMAKLGSKTDRMTQIQAIEAKLKMMERKQEDELKINDTVATKAPVVVQYQHNNIQNSSTSLNSNGNHRNHFKNRDRYHKPYTKSKYGR</sequence>
<feature type="compositionally biased region" description="Polar residues" evidence="1">
    <location>
        <begin position="130"/>
        <end position="141"/>
    </location>
</feature>
<evidence type="ECO:0008006" key="4">
    <source>
        <dbReference type="Google" id="ProtNLM"/>
    </source>
</evidence>
<accession>A0A9P0CLQ4</accession>
<evidence type="ECO:0000256" key="1">
    <source>
        <dbReference type="SAM" id="MobiDB-lite"/>
    </source>
</evidence>
<dbReference type="GO" id="GO:0003676">
    <property type="term" value="F:nucleic acid binding"/>
    <property type="evidence" value="ECO:0007669"/>
    <property type="project" value="InterPro"/>
</dbReference>
<evidence type="ECO:0000313" key="3">
    <source>
        <dbReference type="Proteomes" id="UP001153636"/>
    </source>
</evidence>
<name>A0A9P0CLQ4_9CUCU</name>
<gene>
    <name evidence="2" type="ORF">PSYICH_LOCUS5543</name>
</gene>
<keyword evidence="3" id="KW-1185">Reference proteome</keyword>
<organism evidence="2 3">
    <name type="scientific">Psylliodes chrysocephalus</name>
    <dbReference type="NCBI Taxonomy" id="3402493"/>
    <lineage>
        <taxon>Eukaryota</taxon>
        <taxon>Metazoa</taxon>
        <taxon>Ecdysozoa</taxon>
        <taxon>Arthropoda</taxon>
        <taxon>Hexapoda</taxon>
        <taxon>Insecta</taxon>
        <taxon>Pterygota</taxon>
        <taxon>Neoptera</taxon>
        <taxon>Endopterygota</taxon>
        <taxon>Coleoptera</taxon>
        <taxon>Polyphaga</taxon>
        <taxon>Cucujiformia</taxon>
        <taxon>Chrysomeloidea</taxon>
        <taxon>Chrysomelidae</taxon>
        <taxon>Galerucinae</taxon>
        <taxon>Alticini</taxon>
        <taxon>Psylliodes</taxon>
    </lineage>
</organism>
<feature type="compositionally biased region" description="Basic residues" evidence="1">
    <location>
        <begin position="142"/>
        <end position="163"/>
    </location>
</feature>
<dbReference type="InterPro" id="IPR012677">
    <property type="entry name" value="Nucleotide-bd_a/b_plait_sf"/>
</dbReference>
<reference evidence="2" key="1">
    <citation type="submission" date="2022-01" db="EMBL/GenBank/DDBJ databases">
        <authorList>
            <person name="King R."/>
        </authorList>
    </citation>
    <scope>NUCLEOTIDE SEQUENCE</scope>
</reference>